<dbReference type="Pfam" id="PF13302">
    <property type="entry name" value="Acetyltransf_3"/>
    <property type="match status" value="1"/>
</dbReference>
<feature type="domain" description="N-acetyltransferase" evidence="1">
    <location>
        <begin position="19"/>
        <end position="176"/>
    </location>
</feature>
<dbReference type="PANTHER" id="PTHR43441:SF10">
    <property type="entry name" value="ACETYLTRANSFERASE"/>
    <property type="match status" value="1"/>
</dbReference>
<organism evidence="2 3">
    <name type="scientific">Nocardia callitridis</name>
    <dbReference type="NCBI Taxonomy" id="648753"/>
    <lineage>
        <taxon>Bacteria</taxon>
        <taxon>Bacillati</taxon>
        <taxon>Actinomycetota</taxon>
        <taxon>Actinomycetes</taxon>
        <taxon>Mycobacteriales</taxon>
        <taxon>Nocardiaceae</taxon>
        <taxon>Nocardia</taxon>
    </lineage>
</organism>
<evidence type="ECO:0000259" key="1">
    <source>
        <dbReference type="PROSITE" id="PS51186"/>
    </source>
</evidence>
<dbReference type="InterPro" id="IPR000182">
    <property type="entry name" value="GNAT_dom"/>
</dbReference>
<keyword evidence="3" id="KW-1185">Reference proteome</keyword>
<accession>A0ABP9KUK2</accession>
<dbReference type="SUPFAM" id="SSF55729">
    <property type="entry name" value="Acyl-CoA N-acyltransferases (Nat)"/>
    <property type="match status" value="1"/>
</dbReference>
<dbReference type="Gene3D" id="3.40.630.30">
    <property type="match status" value="1"/>
</dbReference>
<dbReference type="InterPro" id="IPR016181">
    <property type="entry name" value="Acyl_CoA_acyltransferase"/>
</dbReference>
<dbReference type="EMBL" id="BAABJM010000007">
    <property type="protein sequence ID" value="GAA5065979.1"/>
    <property type="molecule type" value="Genomic_DNA"/>
</dbReference>
<dbReference type="InterPro" id="IPR051908">
    <property type="entry name" value="Ribosomal_N-acetyltransferase"/>
</dbReference>
<dbReference type="PANTHER" id="PTHR43441">
    <property type="entry name" value="RIBOSOMAL-PROTEIN-SERINE ACETYLTRANSFERASE"/>
    <property type="match status" value="1"/>
</dbReference>
<evidence type="ECO:0000313" key="3">
    <source>
        <dbReference type="Proteomes" id="UP001500603"/>
    </source>
</evidence>
<dbReference type="PROSITE" id="PS51186">
    <property type="entry name" value="GNAT"/>
    <property type="match status" value="1"/>
</dbReference>
<gene>
    <name evidence="2" type="ORF">GCM10023318_53680</name>
</gene>
<dbReference type="RefSeq" id="WP_345498887.1">
    <property type="nucleotide sequence ID" value="NZ_BAABJM010000007.1"/>
</dbReference>
<sequence length="191" mass="21003">MDAHPMSNGTVWLSLPTLDDVDAITECCRQPSVAEWVTVPSPYHREDATGFIADIVGPGWAARSPTWALREHAEGPVVGMVTLEATDASAAEIGFWLDARKRRRGLMAQAVHMVCDFGFRTDGLDLDRISWRAFVGNHASAALARRAGFRFEGTARLGSLQRGVRRDHWFAGRLRTDPSAPAPDWPAECFG</sequence>
<protein>
    <submittedName>
        <fullName evidence="2">GNAT family N-acetyltransferase</fullName>
    </submittedName>
</protein>
<evidence type="ECO:0000313" key="2">
    <source>
        <dbReference type="EMBL" id="GAA5065979.1"/>
    </source>
</evidence>
<proteinExistence type="predicted"/>
<reference evidence="3" key="1">
    <citation type="journal article" date="2019" name="Int. J. Syst. Evol. Microbiol.">
        <title>The Global Catalogue of Microorganisms (GCM) 10K type strain sequencing project: providing services to taxonomists for standard genome sequencing and annotation.</title>
        <authorList>
            <consortium name="The Broad Institute Genomics Platform"/>
            <consortium name="The Broad Institute Genome Sequencing Center for Infectious Disease"/>
            <person name="Wu L."/>
            <person name="Ma J."/>
        </authorList>
    </citation>
    <scope>NUCLEOTIDE SEQUENCE [LARGE SCALE GENOMIC DNA]</scope>
    <source>
        <strain evidence="3">JCM 18298</strain>
    </source>
</reference>
<comment type="caution">
    <text evidence="2">The sequence shown here is derived from an EMBL/GenBank/DDBJ whole genome shotgun (WGS) entry which is preliminary data.</text>
</comment>
<dbReference type="Proteomes" id="UP001500603">
    <property type="component" value="Unassembled WGS sequence"/>
</dbReference>
<name>A0ABP9KUK2_9NOCA</name>